<dbReference type="RefSeq" id="XP_009550417.1">
    <property type="nucleotide sequence ID" value="XM_009552122.1"/>
</dbReference>
<organism evidence="1 2">
    <name type="scientific">Heterobasidion irregulare (strain TC 32-1)</name>
    <dbReference type="NCBI Taxonomy" id="747525"/>
    <lineage>
        <taxon>Eukaryota</taxon>
        <taxon>Fungi</taxon>
        <taxon>Dikarya</taxon>
        <taxon>Basidiomycota</taxon>
        <taxon>Agaricomycotina</taxon>
        <taxon>Agaricomycetes</taxon>
        <taxon>Russulales</taxon>
        <taxon>Bondarzewiaceae</taxon>
        <taxon>Heterobasidion</taxon>
        <taxon>Heterobasidion annosum species complex</taxon>
    </lineage>
</organism>
<accession>W4JY29</accession>
<reference evidence="1 2" key="1">
    <citation type="journal article" date="2012" name="New Phytol.">
        <title>Insight into trade-off between wood decay and parasitism from the genome of a fungal forest pathogen.</title>
        <authorList>
            <person name="Olson A."/>
            <person name="Aerts A."/>
            <person name="Asiegbu F."/>
            <person name="Belbahri L."/>
            <person name="Bouzid O."/>
            <person name="Broberg A."/>
            <person name="Canback B."/>
            <person name="Coutinho P.M."/>
            <person name="Cullen D."/>
            <person name="Dalman K."/>
            <person name="Deflorio G."/>
            <person name="van Diepen L.T."/>
            <person name="Dunand C."/>
            <person name="Duplessis S."/>
            <person name="Durling M."/>
            <person name="Gonthier P."/>
            <person name="Grimwood J."/>
            <person name="Fossdal C.G."/>
            <person name="Hansson D."/>
            <person name="Henrissat B."/>
            <person name="Hietala A."/>
            <person name="Himmelstrand K."/>
            <person name="Hoffmeister D."/>
            <person name="Hogberg N."/>
            <person name="James T.Y."/>
            <person name="Karlsson M."/>
            <person name="Kohler A."/>
            <person name="Kues U."/>
            <person name="Lee Y.H."/>
            <person name="Lin Y.C."/>
            <person name="Lind M."/>
            <person name="Lindquist E."/>
            <person name="Lombard V."/>
            <person name="Lucas S."/>
            <person name="Lunden K."/>
            <person name="Morin E."/>
            <person name="Murat C."/>
            <person name="Park J."/>
            <person name="Raffaello T."/>
            <person name="Rouze P."/>
            <person name="Salamov A."/>
            <person name="Schmutz J."/>
            <person name="Solheim H."/>
            <person name="Stahlberg J."/>
            <person name="Velez H."/>
            <person name="de Vries R.P."/>
            <person name="Wiebenga A."/>
            <person name="Woodward S."/>
            <person name="Yakovlev I."/>
            <person name="Garbelotto M."/>
            <person name="Martin F."/>
            <person name="Grigoriev I.V."/>
            <person name="Stenlid J."/>
        </authorList>
    </citation>
    <scope>NUCLEOTIDE SEQUENCE [LARGE SCALE GENOMIC DNA]</scope>
    <source>
        <strain evidence="1 2">TC 32-1</strain>
    </source>
</reference>
<evidence type="ECO:0000313" key="2">
    <source>
        <dbReference type="Proteomes" id="UP000030671"/>
    </source>
</evidence>
<protein>
    <submittedName>
        <fullName evidence="1">Uncharacterized protein</fullName>
    </submittedName>
</protein>
<dbReference type="GeneID" id="20667996"/>
<name>W4JY29_HETIT</name>
<dbReference type="InParanoid" id="W4JY29"/>
<dbReference type="HOGENOM" id="CLU_2391902_0_0_1"/>
<sequence length="103" mass="11749">MHNASFYTTKTSVLHYSIFKALTAVYSDTIITNIKRPHKERRTNKVQIVTLVIHSQRITLSLVEYHGPIAQRAWNATLQTTHTSGIELLVFPGRKETNGETQE</sequence>
<gene>
    <name evidence="1" type="ORF">HETIRDRAFT_165616</name>
</gene>
<dbReference type="KEGG" id="hir:HETIRDRAFT_165616"/>
<dbReference type="EMBL" id="KI925462">
    <property type="protein sequence ID" value="ETW78448.1"/>
    <property type="molecule type" value="Genomic_DNA"/>
</dbReference>
<dbReference type="Proteomes" id="UP000030671">
    <property type="component" value="Unassembled WGS sequence"/>
</dbReference>
<dbReference type="AlphaFoldDB" id="W4JY29"/>
<keyword evidence="2" id="KW-1185">Reference proteome</keyword>
<proteinExistence type="predicted"/>
<evidence type="ECO:0000313" key="1">
    <source>
        <dbReference type="EMBL" id="ETW78448.1"/>
    </source>
</evidence>